<sequence length="154" mass="17986">MERQFGFGSPFFFNPFFFPRRRFFPFFFISPFFFPFFREEDERDSMYSQHECVEGDTMRKLAKKYNVPQPILETMNPHLQNPSALSPGNVVNIPRLDKMYCQTLYMEQQTPASPMPYPAQGQQMTAYPYMQGMSPGGTYYSAVPPTGTQPYETT</sequence>
<proteinExistence type="predicted"/>
<dbReference type="RefSeq" id="WP_074715353.1">
    <property type="nucleotide sequence ID" value="NZ_BJOA01000113.1"/>
</dbReference>
<protein>
    <submittedName>
        <fullName evidence="2">LysM domain-containing protein</fullName>
    </submittedName>
</protein>
<dbReference type="AlphaFoldDB" id="A0A1G8XVB1"/>
<dbReference type="InterPro" id="IPR018392">
    <property type="entry name" value="LysM"/>
</dbReference>
<dbReference type="EMBL" id="FNED01000033">
    <property type="protein sequence ID" value="SDJ94451.1"/>
    <property type="molecule type" value="Genomic_DNA"/>
</dbReference>
<dbReference type="PROSITE" id="PS51782">
    <property type="entry name" value="LYSM"/>
    <property type="match status" value="1"/>
</dbReference>
<evidence type="ECO:0000313" key="2">
    <source>
        <dbReference type="EMBL" id="SDJ94451.1"/>
    </source>
</evidence>
<accession>A0A1G8XVB1</accession>
<reference evidence="2 3" key="1">
    <citation type="submission" date="2016-10" db="EMBL/GenBank/DDBJ databases">
        <authorList>
            <person name="de Groot N.N."/>
        </authorList>
    </citation>
    <scope>NUCLEOTIDE SEQUENCE [LARGE SCALE GENOMIC DNA]</scope>
    <source>
        <strain evidence="2 3">DSM 2895</strain>
    </source>
</reference>
<dbReference type="SMART" id="SM00257">
    <property type="entry name" value="LysM"/>
    <property type="match status" value="1"/>
</dbReference>
<name>A0A1G8XVB1_ANEMI</name>
<dbReference type="Gene3D" id="3.10.350.10">
    <property type="entry name" value="LysM domain"/>
    <property type="match status" value="1"/>
</dbReference>
<dbReference type="Pfam" id="PF01476">
    <property type="entry name" value="LysM"/>
    <property type="match status" value="1"/>
</dbReference>
<dbReference type="OrthoDB" id="2650646at2"/>
<gene>
    <name evidence="2" type="ORF">SAMN04487909_13338</name>
</gene>
<dbReference type="Proteomes" id="UP000182836">
    <property type="component" value="Unassembled WGS sequence"/>
</dbReference>
<dbReference type="GeneID" id="42307050"/>
<evidence type="ECO:0000259" key="1">
    <source>
        <dbReference type="PROSITE" id="PS51782"/>
    </source>
</evidence>
<feature type="domain" description="LysM" evidence="1">
    <location>
        <begin position="48"/>
        <end position="93"/>
    </location>
</feature>
<dbReference type="SUPFAM" id="SSF54106">
    <property type="entry name" value="LysM domain"/>
    <property type="match status" value="1"/>
</dbReference>
<dbReference type="InterPro" id="IPR036779">
    <property type="entry name" value="LysM_dom_sf"/>
</dbReference>
<organism evidence="2 3">
    <name type="scientific">Aneurinibacillus migulanus</name>
    <name type="common">Bacillus migulanus</name>
    <dbReference type="NCBI Taxonomy" id="47500"/>
    <lineage>
        <taxon>Bacteria</taxon>
        <taxon>Bacillati</taxon>
        <taxon>Bacillota</taxon>
        <taxon>Bacilli</taxon>
        <taxon>Bacillales</taxon>
        <taxon>Paenibacillaceae</taxon>
        <taxon>Aneurinibacillus group</taxon>
        <taxon>Aneurinibacillus</taxon>
    </lineage>
</organism>
<evidence type="ECO:0000313" key="3">
    <source>
        <dbReference type="Proteomes" id="UP000182836"/>
    </source>
</evidence>
<dbReference type="CDD" id="cd00118">
    <property type="entry name" value="LysM"/>
    <property type="match status" value="1"/>
</dbReference>